<dbReference type="EMBL" id="CM017614">
    <property type="protein sequence ID" value="TYI31159.1"/>
    <property type="molecule type" value="Genomic_DNA"/>
</dbReference>
<keyword evidence="2" id="KW-1185">Reference proteome</keyword>
<accession>A0A5D2QRZ1</accession>
<organism evidence="1 2">
    <name type="scientific">Gossypium tomentosum</name>
    <name type="common">Hawaiian cotton</name>
    <name type="synonym">Gossypium sandvicense</name>
    <dbReference type="NCBI Taxonomy" id="34277"/>
    <lineage>
        <taxon>Eukaryota</taxon>
        <taxon>Viridiplantae</taxon>
        <taxon>Streptophyta</taxon>
        <taxon>Embryophyta</taxon>
        <taxon>Tracheophyta</taxon>
        <taxon>Spermatophyta</taxon>
        <taxon>Magnoliopsida</taxon>
        <taxon>eudicotyledons</taxon>
        <taxon>Gunneridae</taxon>
        <taxon>Pentapetalae</taxon>
        <taxon>rosids</taxon>
        <taxon>malvids</taxon>
        <taxon>Malvales</taxon>
        <taxon>Malvaceae</taxon>
        <taxon>Malvoideae</taxon>
        <taxon>Gossypium</taxon>
    </lineage>
</organism>
<evidence type="ECO:0000313" key="2">
    <source>
        <dbReference type="Proteomes" id="UP000322667"/>
    </source>
</evidence>
<protein>
    <recommendedName>
        <fullName evidence="3">DUF4283 domain-containing protein</fullName>
    </recommendedName>
</protein>
<name>A0A5D2QRZ1_GOSTO</name>
<dbReference type="Proteomes" id="UP000322667">
    <property type="component" value="Chromosome A05"/>
</dbReference>
<dbReference type="AlphaFoldDB" id="A0A5D2QRZ1"/>
<proteinExistence type="predicted"/>
<gene>
    <name evidence="1" type="ORF">ES332_A05G434000v1</name>
</gene>
<reference evidence="1 2" key="1">
    <citation type="submission" date="2019-07" db="EMBL/GenBank/DDBJ databases">
        <title>WGS assembly of Gossypium tomentosum.</title>
        <authorList>
            <person name="Chen Z.J."/>
            <person name="Sreedasyam A."/>
            <person name="Ando A."/>
            <person name="Song Q."/>
            <person name="De L."/>
            <person name="Hulse-Kemp A."/>
            <person name="Ding M."/>
            <person name="Ye W."/>
            <person name="Kirkbride R."/>
            <person name="Jenkins J."/>
            <person name="Plott C."/>
            <person name="Lovell J."/>
            <person name="Lin Y.-M."/>
            <person name="Vaughn R."/>
            <person name="Liu B."/>
            <person name="Li W."/>
            <person name="Simpson S."/>
            <person name="Scheffler B."/>
            <person name="Saski C."/>
            <person name="Grover C."/>
            <person name="Hu G."/>
            <person name="Conover J."/>
            <person name="Carlson J."/>
            <person name="Shu S."/>
            <person name="Boston L."/>
            <person name="Williams M."/>
            <person name="Peterson D."/>
            <person name="Mcgee K."/>
            <person name="Jones D."/>
            <person name="Wendel J."/>
            <person name="Stelly D."/>
            <person name="Grimwood J."/>
            <person name="Schmutz J."/>
        </authorList>
    </citation>
    <scope>NUCLEOTIDE SEQUENCE [LARGE SCALE GENOMIC DNA]</scope>
    <source>
        <strain evidence="1">7179.01</strain>
    </source>
</reference>
<evidence type="ECO:0000313" key="1">
    <source>
        <dbReference type="EMBL" id="TYI31159.1"/>
    </source>
</evidence>
<sequence>MVQEENVAKDSYKAKLMGDSSILDGNVCMEEDFELQDEDVTTEGLMDLESDFYLVRFQDKDDLDNVLLGGPYVVFGHYLSVRT</sequence>
<evidence type="ECO:0008006" key="3">
    <source>
        <dbReference type="Google" id="ProtNLM"/>
    </source>
</evidence>